<dbReference type="AlphaFoldDB" id="A0AAD7LSM9"/>
<dbReference type="Pfam" id="PF03124">
    <property type="entry name" value="EXS"/>
    <property type="match status" value="1"/>
</dbReference>
<feature type="domain" description="EXS" evidence="5">
    <location>
        <begin position="3"/>
        <end position="66"/>
    </location>
</feature>
<dbReference type="GO" id="GO:0016020">
    <property type="term" value="C:membrane"/>
    <property type="evidence" value="ECO:0007669"/>
    <property type="project" value="UniProtKB-SubCell"/>
</dbReference>
<evidence type="ECO:0000256" key="3">
    <source>
        <dbReference type="ARBA" id="ARBA00022989"/>
    </source>
</evidence>
<comment type="caution">
    <text evidence="6">The sequence shown here is derived from an EMBL/GenBank/DDBJ whole genome shotgun (WGS) entry which is preliminary data.</text>
</comment>
<proteinExistence type="predicted"/>
<accession>A0AAD7LSM9</accession>
<keyword evidence="7" id="KW-1185">Reference proteome</keyword>
<reference evidence="6" key="1">
    <citation type="journal article" date="2023" name="Science">
        <title>Elucidation of the pathway for biosynthesis of saponin adjuvants from the soapbark tree.</title>
        <authorList>
            <person name="Reed J."/>
            <person name="Orme A."/>
            <person name="El-Demerdash A."/>
            <person name="Owen C."/>
            <person name="Martin L.B.B."/>
            <person name="Misra R.C."/>
            <person name="Kikuchi S."/>
            <person name="Rejzek M."/>
            <person name="Martin A.C."/>
            <person name="Harkess A."/>
            <person name="Leebens-Mack J."/>
            <person name="Louveau T."/>
            <person name="Stephenson M.J."/>
            <person name="Osbourn A."/>
        </authorList>
    </citation>
    <scope>NUCLEOTIDE SEQUENCE</scope>
    <source>
        <strain evidence="6">S10</strain>
    </source>
</reference>
<organism evidence="6 7">
    <name type="scientific">Quillaja saponaria</name>
    <name type="common">Soap bark tree</name>
    <dbReference type="NCBI Taxonomy" id="32244"/>
    <lineage>
        <taxon>Eukaryota</taxon>
        <taxon>Viridiplantae</taxon>
        <taxon>Streptophyta</taxon>
        <taxon>Embryophyta</taxon>
        <taxon>Tracheophyta</taxon>
        <taxon>Spermatophyta</taxon>
        <taxon>Magnoliopsida</taxon>
        <taxon>eudicotyledons</taxon>
        <taxon>Gunneridae</taxon>
        <taxon>Pentapetalae</taxon>
        <taxon>rosids</taxon>
        <taxon>fabids</taxon>
        <taxon>Fabales</taxon>
        <taxon>Quillajaceae</taxon>
        <taxon>Quillaja</taxon>
    </lineage>
</organism>
<evidence type="ECO:0000313" key="6">
    <source>
        <dbReference type="EMBL" id="KAJ7962290.1"/>
    </source>
</evidence>
<name>A0AAD7LSM9_QUISA</name>
<dbReference type="InterPro" id="IPR004342">
    <property type="entry name" value="EXS_C"/>
</dbReference>
<evidence type="ECO:0000256" key="4">
    <source>
        <dbReference type="ARBA" id="ARBA00023136"/>
    </source>
</evidence>
<keyword evidence="4" id="KW-0472">Membrane</keyword>
<evidence type="ECO:0000256" key="2">
    <source>
        <dbReference type="ARBA" id="ARBA00022692"/>
    </source>
</evidence>
<gene>
    <name evidence="6" type="ORF">O6P43_017540</name>
</gene>
<dbReference type="Proteomes" id="UP001163823">
    <property type="component" value="Chromosome 7"/>
</dbReference>
<comment type="subcellular location">
    <subcellularLocation>
        <location evidence="1">Membrane</location>
        <topology evidence="1">Multi-pass membrane protein</topology>
    </subcellularLocation>
</comment>
<evidence type="ECO:0000313" key="7">
    <source>
        <dbReference type="Proteomes" id="UP001163823"/>
    </source>
</evidence>
<protein>
    <submittedName>
        <fullName evidence="6">SPX and EXS domain-containing protein 1</fullName>
    </submittedName>
</protein>
<sequence>MEKMFSDLERSVFRMVNRQVATIAWLESDSVVVVTQYLSVLPYIWRLLQRLRQYKDTKERTSIFNENKWNKITRSRRQISMNEIPREYEKVPIENIAFCQLCKFCL</sequence>
<keyword evidence="2" id="KW-0812">Transmembrane</keyword>
<keyword evidence="3" id="KW-1133">Transmembrane helix</keyword>
<evidence type="ECO:0000259" key="5">
    <source>
        <dbReference type="Pfam" id="PF03124"/>
    </source>
</evidence>
<evidence type="ECO:0000256" key="1">
    <source>
        <dbReference type="ARBA" id="ARBA00004141"/>
    </source>
</evidence>
<dbReference type="EMBL" id="JARAOO010000007">
    <property type="protein sequence ID" value="KAJ7962290.1"/>
    <property type="molecule type" value="Genomic_DNA"/>
</dbReference>